<dbReference type="Proteomes" id="UP000323297">
    <property type="component" value="Unassembled WGS sequence"/>
</dbReference>
<accession>A0A5B0SXL3</accession>
<reference evidence="1 2" key="1">
    <citation type="submission" date="2019-08" db="EMBL/GenBank/DDBJ databases">
        <title>Draft genome sequence of Citrobacter portucalensis strain isolated from green turtle.</title>
        <authorList>
            <person name="Fernandes M.R."/>
            <person name="Sellera F.P."/>
            <person name="Goldeberg D.W."/>
            <person name="Costa D.C."/>
            <person name="Lincopan N."/>
        </authorList>
    </citation>
    <scope>NUCLEOTIDE SEQUENCE [LARGE SCALE GENOMIC DNA]</scope>
    <source>
        <strain evidence="1 2">TV06</strain>
    </source>
</reference>
<dbReference type="EMBL" id="VTZD01000024">
    <property type="protein sequence ID" value="KAA1141963.1"/>
    <property type="molecule type" value="Genomic_DNA"/>
</dbReference>
<protein>
    <submittedName>
        <fullName evidence="1">Uncharacterized protein</fullName>
    </submittedName>
</protein>
<dbReference type="AlphaFoldDB" id="A0A5B0SXL3"/>
<gene>
    <name evidence="1" type="ORF">D3H66_19515</name>
</gene>
<proteinExistence type="predicted"/>
<evidence type="ECO:0000313" key="1">
    <source>
        <dbReference type="EMBL" id="KAA1141963.1"/>
    </source>
</evidence>
<dbReference type="RefSeq" id="WP_149608097.1">
    <property type="nucleotide sequence ID" value="NZ_VTZD01000024.1"/>
</dbReference>
<sequence>MKKWLATLIDDLKFLGSEVKKECTNLEVTPAANVTDTTKPHLPVYIPFDSKCAGTNVKFYRH</sequence>
<evidence type="ECO:0000313" key="2">
    <source>
        <dbReference type="Proteomes" id="UP000323297"/>
    </source>
</evidence>
<organism evidence="1 2">
    <name type="scientific">Citrobacter portucalensis</name>
    <dbReference type="NCBI Taxonomy" id="1639133"/>
    <lineage>
        <taxon>Bacteria</taxon>
        <taxon>Pseudomonadati</taxon>
        <taxon>Pseudomonadota</taxon>
        <taxon>Gammaproteobacteria</taxon>
        <taxon>Enterobacterales</taxon>
        <taxon>Enterobacteriaceae</taxon>
        <taxon>Citrobacter</taxon>
        <taxon>Citrobacter freundii complex</taxon>
    </lineage>
</organism>
<name>A0A5B0SXL3_9ENTR</name>
<comment type="caution">
    <text evidence="1">The sequence shown here is derived from an EMBL/GenBank/DDBJ whole genome shotgun (WGS) entry which is preliminary data.</text>
</comment>